<organism evidence="1 2">
    <name type="scientific">Caenorhabditis tropicalis</name>
    <dbReference type="NCBI Taxonomy" id="1561998"/>
    <lineage>
        <taxon>Eukaryota</taxon>
        <taxon>Metazoa</taxon>
        <taxon>Ecdysozoa</taxon>
        <taxon>Nematoda</taxon>
        <taxon>Chromadorea</taxon>
        <taxon>Rhabditida</taxon>
        <taxon>Rhabditina</taxon>
        <taxon>Rhabditomorpha</taxon>
        <taxon>Rhabditoidea</taxon>
        <taxon>Rhabditidae</taxon>
        <taxon>Peloderinae</taxon>
        <taxon>Caenorhabditis</taxon>
    </lineage>
</organism>
<keyword evidence="1" id="KW-1185">Reference proteome</keyword>
<proteinExistence type="predicted"/>
<dbReference type="WBParaSite" id="Csp11.Scaffold628.g6933.t1">
    <property type="protein sequence ID" value="Csp11.Scaffold628.g6933.t1"/>
    <property type="gene ID" value="Csp11.Scaffold628.g6933"/>
</dbReference>
<dbReference type="Proteomes" id="UP000095282">
    <property type="component" value="Unplaced"/>
</dbReference>
<sequence length="158" mass="17902">MDKIDQFSTFVRAHSNCRRLHPFQFADLLPPPFYTNILNDFAITPGVVGVTILSKTDGHVRNSIGQHQMNLENGQKTRGFLFSDQKFGRGKTLEYGPHVFSISICKGRIFSNAFMNMGITSFSTSHSIVVILYNFIYVDFNSIGLVDALRNEENHFYG</sequence>
<evidence type="ECO:0000313" key="1">
    <source>
        <dbReference type="Proteomes" id="UP000095282"/>
    </source>
</evidence>
<protein>
    <submittedName>
        <fullName evidence="2">Dirigent protein</fullName>
    </submittedName>
</protein>
<dbReference type="AlphaFoldDB" id="A0A1I7TKX4"/>
<evidence type="ECO:0000313" key="2">
    <source>
        <dbReference type="WBParaSite" id="Csp11.Scaffold628.g6933.t1"/>
    </source>
</evidence>
<reference evidence="2" key="1">
    <citation type="submission" date="2016-11" db="UniProtKB">
        <authorList>
            <consortium name="WormBaseParasite"/>
        </authorList>
    </citation>
    <scope>IDENTIFICATION</scope>
</reference>
<name>A0A1I7TKX4_9PELO</name>
<accession>A0A1I7TKX4</accession>